<keyword evidence="1" id="KW-0175">Coiled coil</keyword>
<dbReference type="Proteomes" id="UP000037267">
    <property type="component" value="Unassembled WGS sequence"/>
</dbReference>
<dbReference type="STRING" id="1503.CLPU_6c00260"/>
<feature type="coiled-coil region" evidence="1">
    <location>
        <begin position="71"/>
        <end position="101"/>
    </location>
</feature>
<evidence type="ECO:0000313" key="3">
    <source>
        <dbReference type="Proteomes" id="UP000037267"/>
    </source>
</evidence>
<organism evidence="2 3">
    <name type="scientific">Gottschalkia purinilytica</name>
    <name type="common">Clostridium purinilyticum</name>
    <dbReference type="NCBI Taxonomy" id="1503"/>
    <lineage>
        <taxon>Bacteria</taxon>
        <taxon>Bacillati</taxon>
        <taxon>Bacillota</taxon>
        <taxon>Tissierellia</taxon>
        <taxon>Tissierellales</taxon>
        <taxon>Gottschalkiaceae</taxon>
        <taxon>Gottschalkia</taxon>
    </lineage>
</organism>
<dbReference type="EMBL" id="LGSS01000006">
    <property type="protein sequence ID" value="KNF08540.1"/>
    <property type="molecule type" value="Genomic_DNA"/>
</dbReference>
<dbReference type="AlphaFoldDB" id="A0A0L0WB38"/>
<sequence length="150" mass="17911">MERDNYYKSVESLLYNYTMFKASIENMEAEIKEIEIEDGLRSLSYENEKTSCTNEINRSTENIAIRKIEHKDLLKKRIEIIDSKLRRLDNAINALNELENKIITKRYFEGKQWYIIAYELSYNERWCRQVRKQAISKLAIGLYGDIEVLN</sequence>
<dbReference type="RefSeq" id="WP_050355064.1">
    <property type="nucleotide sequence ID" value="NZ_LGSS01000006.1"/>
</dbReference>
<dbReference type="Gene3D" id="1.20.140.160">
    <property type="match status" value="1"/>
</dbReference>
<dbReference type="SUPFAM" id="SSF88659">
    <property type="entry name" value="Sigma3 and sigma4 domains of RNA polymerase sigma factors"/>
    <property type="match status" value="1"/>
</dbReference>
<dbReference type="OrthoDB" id="1706986at2"/>
<name>A0A0L0WB38_GOTPU</name>
<accession>A0A0L0WB38</accession>
<reference evidence="3" key="1">
    <citation type="submission" date="2015-07" db="EMBL/GenBank/DDBJ databases">
        <title>Draft genome sequence of the purine-degrading Gottschalkia purinilyticum DSM 1384 (formerly Clostridium purinilyticum).</title>
        <authorList>
            <person name="Poehlein A."/>
            <person name="Schiel-Bengelsdorf B."/>
            <person name="Bengelsdorf F.R."/>
            <person name="Daniel R."/>
            <person name="Duerre P."/>
        </authorList>
    </citation>
    <scope>NUCLEOTIDE SEQUENCE [LARGE SCALE GENOMIC DNA]</scope>
    <source>
        <strain evidence="3">DSM 1384</strain>
    </source>
</reference>
<comment type="caution">
    <text evidence="2">The sequence shown here is derived from an EMBL/GenBank/DDBJ whole genome shotgun (WGS) entry which is preliminary data.</text>
</comment>
<keyword evidence="3" id="KW-1185">Reference proteome</keyword>
<proteinExistence type="predicted"/>
<protein>
    <submittedName>
        <fullName evidence="2">Uncharacterized protein</fullName>
    </submittedName>
</protein>
<evidence type="ECO:0000313" key="2">
    <source>
        <dbReference type="EMBL" id="KNF08540.1"/>
    </source>
</evidence>
<evidence type="ECO:0000256" key="1">
    <source>
        <dbReference type="SAM" id="Coils"/>
    </source>
</evidence>
<gene>
    <name evidence="2" type="ORF">CLPU_6c00260</name>
</gene>
<dbReference type="InterPro" id="IPR013324">
    <property type="entry name" value="RNA_pol_sigma_r3/r4-like"/>
</dbReference>